<gene>
    <name evidence="1" type="ORF">PHPALM_36481</name>
</gene>
<proteinExistence type="predicted"/>
<dbReference type="EMBL" id="NCKW01020147">
    <property type="protein sequence ID" value="POM58822.1"/>
    <property type="molecule type" value="Genomic_DNA"/>
</dbReference>
<sequence>MELLVADIRRQLDGDWALLGPATASSFTLDWGADHKLRLPRMEDALFGVSVRFPDKEEEHGCVPNANVKEQVDHSDSEQEVSNDPGNAAVIIPLESVDSTFENLVQPADESAADQAVGPQDTSTAHEISSNTSTCDACVSAVEIRSNSLQAETSAESMNSALQQTDKDGKTQLASVQPELQEILTTHSRAEILLEIEWARQALRDRRKVCQLLYMCVM</sequence>
<dbReference type="AlphaFoldDB" id="A0A2P4WZU5"/>
<dbReference type="OrthoDB" id="168348at2759"/>
<dbReference type="Proteomes" id="UP000237271">
    <property type="component" value="Unassembled WGS sequence"/>
</dbReference>
<evidence type="ECO:0000313" key="2">
    <source>
        <dbReference type="Proteomes" id="UP000237271"/>
    </source>
</evidence>
<accession>A0A2P4WZU5</accession>
<keyword evidence="2" id="KW-1185">Reference proteome</keyword>
<evidence type="ECO:0000313" key="1">
    <source>
        <dbReference type="EMBL" id="POM58822.1"/>
    </source>
</evidence>
<comment type="caution">
    <text evidence="1">The sequence shown here is derived from an EMBL/GenBank/DDBJ whole genome shotgun (WGS) entry which is preliminary data.</text>
</comment>
<organism evidence="1 2">
    <name type="scientific">Phytophthora palmivora</name>
    <dbReference type="NCBI Taxonomy" id="4796"/>
    <lineage>
        <taxon>Eukaryota</taxon>
        <taxon>Sar</taxon>
        <taxon>Stramenopiles</taxon>
        <taxon>Oomycota</taxon>
        <taxon>Peronosporomycetes</taxon>
        <taxon>Peronosporales</taxon>
        <taxon>Peronosporaceae</taxon>
        <taxon>Phytophthora</taxon>
    </lineage>
</organism>
<reference evidence="1 2" key="1">
    <citation type="journal article" date="2017" name="Genome Biol. Evol.">
        <title>Phytophthora megakarya and P. palmivora, closely related causal agents of cacao black pod rot, underwent increases in genome sizes and gene numbers by different mechanisms.</title>
        <authorList>
            <person name="Ali S.S."/>
            <person name="Shao J."/>
            <person name="Lary D.J."/>
            <person name="Kronmiller B."/>
            <person name="Shen D."/>
            <person name="Strem M.D."/>
            <person name="Amoako-Attah I."/>
            <person name="Akrofi A.Y."/>
            <person name="Begoude B.A."/>
            <person name="Ten Hoopen G.M."/>
            <person name="Coulibaly K."/>
            <person name="Kebe B.I."/>
            <person name="Melnick R.L."/>
            <person name="Guiltinan M.J."/>
            <person name="Tyler B.M."/>
            <person name="Meinhardt L.W."/>
            <person name="Bailey B.A."/>
        </authorList>
    </citation>
    <scope>NUCLEOTIDE SEQUENCE [LARGE SCALE GENOMIC DNA]</scope>
    <source>
        <strain evidence="2">sbr112.9</strain>
    </source>
</reference>
<name>A0A2P4WZU5_9STRA</name>
<protein>
    <submittedName>
        <fullName evidence="1">Uncharacterized protein</fullName>
    </submittedName>
</protein>